<dbReference type="Proteomes" id="UP001219585">
    <property type="component" value="Plasmid unnamed"/>
</dbReference>
<geneLocation type="plasmid" evidence="1 2">
    <name>unnamed</name>
</geneLocation>
<evidence type="ECO:0000313" key="1">
    <source>
        <dbReference type="EMBL" id="WDV09385.1"/>
    </source>
</evidence>
<dbReference type="RefSeq" id="WP_274797595.1">
    <property type="nucleotide sequence ID" value="NZ_CP113528.1"/>
</dbReference>
<organism evidence="1 2">
    <name type="scientific">Lysinibacillus irui</name>
    <dbReference type="NCBI Taxonomy" id="2998077"/>
    <lineage>
        <taxon>Bacteria</taxon>
        <taxon>Bacillati</taxon>
        <taxon>Bacillota</taxon>
        <taxon>Bacilli</taxon>
        <taxon>Bacillales</taxon>
        <taxon>Bacillaceae</taxon>
        <taxon>Lysinibacillus</taxon>
    </lineage>
</organism>
<dbReference type="KEGG" id="liu:OU989_22980"/>
<dbReference type="EMBL" id="CP113528">
    <property type="protein sequence ID" value="WDV09385.1"/>
    <property type="molecule type" value="Genomic_DNA"/>
</dbReference>
<evidence type="ECO:0000313" key="2">
    <source>
        <dbReference type="Proteomes" id="UP001219585"/>
    </source>
</evidence>
<gene>
    <name evidence="1" type="ORF">OU989_22980</name>
</gene>
<sequence>MDKEKVKEMICKAIDNIPDCADIVDCYTEHVFGDSQAFIKVVVKLKEETGENITQFHNIAHVAFDSGMDFTS</sequence>
<accession>A0AAJ5UZ71</accession>
<proteinExistence type="predicted"/>
<keyword evidence="1" id="KW-0614">Plasmid</keyword>
<reference evidence="1" key="1">
    <citation type="submission" date="2022-11" db="EMBL/GenBank/DDBJ databases">
        <title>Lysinibacillus irui.</title>
        <authorList>
            <person name="Akintayo S.O."/>
        </authorList>
    </citation>
    <scope>NUCLEOTIDE SEQUENCE</scope>
    <source>
        <strain evidence="1">IRB4-01</strain>
        <plasmid evidence="1">unnamed</plasmid>
    </source>
</reference>
<name>A0AAJ5UZ71_9BACI</name>
<protein>
    <submittedName>
        <fullName evidence="1">Uncharacterized protein</fullName>
    </submittedName>
</protein>
<dbReference type="AlphaFoldDB" id="A0AAJ5UZ71"/>